<dbReference type="EMBL" id="OZ034818">
    <property type="protein sequence ID" value="CAL1389929.1"/>
    <property type="molecule type" value="Genomic_DNA"/>
</dbReference>
<keyword evidence="2" id="KW-1185">Reference proteome</keyword>
<evidence type="ECO:0000313" key="1">
    <source>
        <dbReference type="EMBL" id="CAL1389929.1"/>
    </source>
</evidence>
<accession>A0AAV2EVI9</accession>
<organism evidence="1 2">
    <name type="scientific">Linum trigynum</name>
    <dbReference type="NCBI Taxonomy" id="586398"/>
    <lineage>
        <taxon>Eukaryota</taxon>
        <taxon>Viridiplantae</taxon>
        <taxon>Streptophyta</taxon>
        <taxon>Embryophyta</taxon>
        <taxon>Tracheophyta</taxon>
        <taxon>Spermatophyta</taxon>
        <taxon>Magnoliopsida</taxon>
        <taxon>eudicotyledons</taxon>
        <taxon>Gunneridae</taxon>
        <taxon>Pentapetalae</taxon>
        <taxon>rosids</taxon>
        <taxon>fabids</taxon>
        <taxon>Malpighiales</taxon>
        <taxon>Linaceae</taxon>
        <taxon>Linum</taxon>
    </lineage>
</organism>
<protein>
    <submittedName>
        <fullName evidence="1">Uncharacterized protein</fullName>
    </submittedName>
</protein>
<evidence type="ECO:0000313" key="2">
    <source>
        <dbReference type="Proteomes" id="UP001497516"/>
    </source>
</evidence>
<proteinExistence type="predicted"/>
<name>A0AAV2EVI9_9ROSI</name>
<gene>
    <name evidence="1" type="ORF">LTRI10_LOCUS30748</name>
</gene>
<dbReference type="AlphaFoldDB" id="A0AAV2EVI9"/>
<reference evidence="1 2" key="1">
    <citation type="submission" date="2024-04" db="EMBL/GenBank/DDBJ databases">
        <authorList>
            <person name="Fracassetti M."/>
        </authorList>
    </citation>
    <scope>NUCLEOTIDE SEQUENCE [LARGE SCALE GENOMIC DNA]</scope>
</reference>
<sequence length="77" mass="8288">MEDGVVAFRDDFHTVAAIAVLHGGDCPKHSNRRISASSQSPPPMLPRLLATRHTQSAKSPTSDSNLKLIVTVPELVD</sequence>
<dbReference type="Proteomes" id="UP001497516">
    <property type="component" value="Chromosome 5"/>
</dbReference>